<keyword evidence="7" id="KW-0319">Glycerol metabolism</keyword>
<gene>
    <name evidence="13" type="ORF">NP064_01925</name>
</gene>
<dbReference type="EMBL" id="CP101988">
    <property type="protein sequence ID" value="UUI75704.1"/>
    <property type="molecule type" value="Genomic_DNA"/>
</dbReference>
<dbReference type="InterPro" id="IPR009721">
    <property type="entry name" value="O-acyltransferase_WSD1_C"/>
</dbReference>
<organism evidence="13 14">
    <name type="scientific">Cellulomonas chengniuliangii</name>
    <dbReference type="NCBI Taxonomy" id="2968084"/>
    <lineage>
        <taxon>Bacteria</taxon>
        <taxon>Bacillati</taxon>
        <taxon>Actinomycetota</taxon>
        <taxon>Actinomycetes</taxon>
        <taxon>Micrococcales</taxon>
        <taxon>Cellulomonadaceae</taxon>
        <taxon>Cellulomonas</taxon>
    </lineage>
</organism>
<dbReference type="Pfam" id="PF06974">
    <property type="entry name" value="WS_DGAT_C"/>
    <property type="match status" value="1"/>
</dbReference>
<proteinExistence type="inferred from homology"/>
<evidence type="ECO:0000256" key="6">
    <source>
        <dbReference type="ARBA" id="ARBA00022679"/>
    </source>
</evidence>
<reference evidence="13 14" key="1">
    <citation type="submission" date="2022-07" db="EMBL/GenBank/DDBJ databases">
        <title>Novel species in genus cellulomonas.</title>
        <authorList>
            <person name="Ye L."/>
        </authorList>
    </citation>
    <scope>NUCLEOTIDE SEQUENCE [LARGE SCALE GENOMIC DNA]</scope>
    <source>
        <strain evidence="14">zg-Y338</strain>
    </source>
</reference>
<dbReference type="Gene3D" id="3.30.559.30">
    <property type="entry name" value="Nonribosomal peptide synthetase, condensation domain"/>
    <property type="match status" value="1"/>
</dbReference>
<evidence type="ECO:0000256" key="1">
    <source>
        <dbReference type="ARBA" id="ARBA00004771"/>
    </source>
</evidence>
<evidence type="ECO:0000259" key="12">
    <source>
        <dbReference type="Pfam" id="PF06974"/>
    </source>
</evidence>
<evidence type="ECO:0000256" key="8">
    <source>
        <dbReference type="ARBA" id="ARBA00023098"/>
    </source>
</evidence>
<dbReference type="RefSeq" id="WP_227568219.1">
    <property type="nucleotide sequence ID" value="NZ_CP101988.1"/>
</dbReference>
<dbReference type="InterPro" id="IPR004255">
    <property type="entry name" value="O-acyltransferase_WSD1_N"/>
</dbReference>
<evidence type="ECO:0000313" key="13">
    <source>
        <dbReference type="EMBL" id="UUI75704.1"/>
    </source>
</evidence>
<dbReference type="Gene3D" id="3.30.559.10">
    <property type="entry name" value="Chloramphenicol acetyltransferase-like domain"/>
    <property type="match status" value="1"/>
</dbReference>
<evidence type="ECO:0000256" key="4">
    <source>
        <dbReference type="ARBA" id="ARBA00013244"/>
    </source>
</evidence>
<evidence type="ECO:0000256" key="10">
    <source>
        <dbReference type="ARBA" id="ARBA00048109"/>
    </source>
</evidence>
<feature type="domain" description="O-acyltransferase WSD1 C-terminal" evidence="12">
    <location>
        <begin position="301"/>
        <end position="441"/>
    </location>
</feature>
<comment type="catalytic activity">
    <reaction evidence="10">
        <text>an acyl-CoA + a 1,2-diacyl-sn-glycerol = a triacyl-sn-glycerol + CoA</text>
        <dbReference type="Rhea" id="RHEA:10868"/>
        <dbReference type="ChEBI" id="CHEBI:17815"/>
        <dbReference type="ChEBI" id="CHEBI:57287"/>
        <dbReference type="ChEBI" id="CHEBI:58342"/>
        <dbReference type="ChEBI" id="CHEBI:64615"/>
        <dbReference type="EC" id="2.3.1.20"/>
    </reaction>
</comment>
<evidence type="ECO:0000256" key="5">
    <source>
        <dbReference type="ARBA" id="ARBA00022516"/>
    </source>
</evidence>
<evidence type="ECO:0000313" key="14">
    <source>
        <dbReference type="Proteomes" id="UP001316189"/>
    </source>
</evidence>
<dbReference type="EC" id="2.3.1.20" evidence="4"/>
<evidence type="ECO:0000256" key="2">
    <source>
        <dbReference type="ARBA" id="ARBA00005189"/>
    </source>
</evidence>
<evidence type="ECO:0000256" key="3">
    <source>
        <dbReference type="ARBA" id="ARBA00009587"/>
    </source>
</evidence>
<dbReference type="InterPro" id="IPR023213">
    <property type="entry name" value="CAT-like_dom_sf"/>
</dbReference>
<name>A0ABY5KZW4_9CELL</name>
<feature type="domain" description="O-acyltransferase WSD1-like N-terminal" evidence="11">
    <location>
        <begin position="12"/>
        <end position="254"/>
    </location>
</feature>
<accession>A0ABY5KZW4</accession>
<keyword evidence="14" id="KW-1185">Reference proteome</keyword>
<evidence type="ECO:0000256" key="9">
    <source>
        <dbReference type="ARBA" id="ARBA00023315"/>
    </source>
</evidence>
<keyword evidence="6" id="KW-0808">Transferase</keyword>
<comment type="pathway">
    <text evidence="2">Lipid metabolism.</text>
</comment>
<evidence type="ECO:0000259" key="11">
    <source>
        <dbReference type="Pfam" id="PF03007"/>
    </source>
</evidence>
<sequence>MTSTRPTIERLSGGDLLELRTDVGPAPKNMGALLVLDDVDVPAMAATLSRRLAAIPRLRDRLVTPPWWLGRPYWLADPTFDVAAHVSHVRCPAPADHDALLDVAATALTRPLPRDRPMWRAVLVSGLPGGAVGVVLVMHHVLADGVGGLALLAALGERDVAAPQPTVPARVPTRRALLTDNVARVVRATAALPGAWARVRRGRAELGARRRVPAAPRCSLNAPTGARRRLVTVDADLGAVRAAARRHGGTVNDLLLVAVTAAMDTTLRARGEDVAALTVSVPVSARRPASAADRTRAGQLGNQVGVMPVRVPLGGHLPQRLARVAQITRARRNDDRGASAGLVGPVFRLLVATGTFRWFIDHQRLVNTFLTNVRGPSDAITVAGAHVREVVPLVSTPGNTAVTFAALSSAGRLVVTVIADPDVLADPAALAAGVAEALRDLIQH</sequence>
<keyword evidence="9" id="KW-0012">Acyltransferase</keyword>
<protein>
    <recommendedName>
        <fullName evidence="4">diacylglycerol O-acyltransferase</fullName>
        <ecNumber evidence="4">2.3.1.20</ecNumber>
    </recommendedName>
</protein>
<comment type="similarity">
    <text evidence="3">Belongs to the long-chain O-acyltransferase family.</text>
</comment>
<comment type="pathway">
    <text evidence="1">Glycerolipid metabolism; triacylglycerol biosynthesis.</text>
</comment>
<dbReference type="Pfam" id="PF03007">
    <property type="entry name" value="WS_DGAT_cat"/>
    <property type="match status" value="1"/>
</dbReference>
<keyword evidence="5" id="KW-0444">Lipid biosynthesis</keyword>
<keyword evidence="8" id="KW-0443">Lipid metabolism</keyword>
<dbReference type="Proteomes" id="UP001316189">
    <property type="component" value="Chromosome"/>
</dbReference>
<evidence type="ECO:0000256" key="7">
    <source>
        <dbReference type="ARBA" id="ARBA00022798"/>
    </source>
</evidence>
<dbReference type="InterPro" id="IPR045034">
    <property type="entry name" value="O-acyltransferase_WSD1-like"/>
</dbReference>
<dbReference type="PANTHER" id="PTHR31650:SF1">
    <property type="entry name" value="WAX ESTER SYNTHASE_DIACYLGLYCEROL ACYLTRANSFERASE 4-RELATED"/>
    <property type="match status" value="1"/>
</dbReference>
<dbReference type="PANTHER" id="PTHR31650">
    <property type="entry name" value="O-ACYLTRANSFERASE (WSD1-LIKE) FAMILY PROTEIN"/>
    <property type="match status" value="1"/>
</dbReference>
<dbReference type="SUPFAM" id="SSF52777">
    <property type="entry name" value="CoA-dependent acyltransferases"/>
    <property type="match status" value="2"/>
</dbReference>